<dbReference type="AlphaFoldDB" id="A0A6H0KIS8"/>
<gene>
    <name evidence="2" type="ORF">BacF7301_03510</name>
</gene>
<name>A0A6H0KIS8_9BACE</name>
<organism evidence="2 3">
    <name type="scientific">Bacteroides faecium</name>
    <dbReference type="NCBI Taxonomy" id="2715212"/>
    <lineage>
        <taxon>Bacteria</taxon>
        <taxon>Pseudomonadati</taxon>
        <taxon>Bacteroidota</taxon>
        <taxon>Bacteroidia</taxon>
        <taxon>Bacteroidales</taxon>
        <taxon>Bacteroidaceae</taxon>
        <taxon>Bacteroides</taxon>
    </lineage>
</organism>
<dbReference type="EMBL" id="CP050831">
    <property type="protein sequence ID" value="QIU93270.1"/>
    <property type="molecule type" value="Genomic_DNA"/>
</dbReference>
<dbReference type="Pfam" id="PF04991">
    <property type="entry name" value="LicD"/>
    <property type="match status" value="1"/>
</dbReference>
<dbReference type="InterPro" id="IPR052942">
    <property type="entry name" value="LPS_cholinephosphotransferase"/>
</dbReference>
<proteinExistence type="predicted"/>
<dbReference type="GO" id="GO:0009100">
    <property type="term" value="P:glycoprotein metabolic process"/>
    <property type="evidence" value="ECO:0007669"/>
    <property type="project" value="UniProtKB-ARBA"/>
</dbReference>
<dbReference type="Proteomes" id="UP000501780">
    <property type="component" value="Chromosome"/>
</dbReference>
<keyword evidence="3" id="KW-1185">Reference proteome</keyword>
<dbReference type="RefSeq" id="WP_167960254.1">
    <property type="nucleotide sequence ID" value="NZ_CP050831.1"/>
</dbReference>
<evidence type="ECO:0000313" key="2">
    <source>
        <dbReference type="EMBL" id="QIU93270.1"/>
    </source>
</evidence>
<protein>
    <submittedName>
        <fullName evidence="2">LicD family protein</fullName>
    </submittedName>
</protein>
<accession>A0A6H0KIS8</accession>
<sequence>MSNPYLSAYVAQNLRTCQLKQLSILEEVDRICRKHKIDYWLDGGTLLGAVRHGGFIPWDDDIDLGMRLPDLQRFIKVAPAELSESLFLQTPESDPLNKEPIIKIRDLNSLYIEGGDTFDVSYEKGLFLDIFPFIPYPSVPRPWVKKLCKGISTSYSILHARHYYSLRSFAEFFYFGAKNIIYRGIWSILCLFYKKDTYLSNVLINNGYGIMHRNDSVFPLSAITFEGKTFMAPANPDAYLKDLYRNYMDIPSKEKQIIHAVYIHPELIKKS</sequence>
<feature type="domain" description="LicD/FKTN/FKRP nucleotidyltransferase" evidence="1">
    <location>
        <begin position="32"/>
        <end position="245"/>
    </location>
</feature>
<dbReference type="PANTHER" id="PTHR43404:SF2">
    <property type="entry name" value="LIPOPOLYSACCHARIDE CHOLINEPHOSPHOTRANSFERASE LICD"/>
    <property type="match status" value="1"/>
</dbReference>
<dbReference type="KEGG" id="bfc:BacF7301_03510"/>
<evidence type="ECO:0000259" key="1">
    <source>
        <dbReference type="Pfam" id="PF04991"/>
    </source>
</evidence>
<dbReference type="PANTHER" id="PTHR43404">
    <property type="entry name" value="LIPOPOLYSACCHARIDE CHOLINEPHOSPHOTRANSFERASE LICD"/>
    <property type="match status" value="1"/>
</dbReference>
<reference evidence="2 3" key="1">
    <citation type="submission" date="2020-03" db="EMBL/GenBank/DDBJ databases">
        <title>Genomic analysis of Bacteroides faecium CBA7301.</title>
        <authorList>
            <person name="Kim J."/>
            <person name="Roh S.W."/>
        </authorList>
    </citation>
    <scope>NUCLEOTIDE SEQUENCE [LARGE SCALE GENOMIC DNA]</scope>
    <source>
        <strain evidence="2 3">CBA7301</strain>
    </source>
</reference>
<evidence type="ECO:0000313" key="3">
    <source>
        <dbReference type="Proteomes" id="UP000501780"/>
    </source>
</evidence>
<dbReference type="InterPro" id="IPR007074">
    <property type="entry name" value="LicD/FKTN/FKRP_NTP_transf"/>
</dbReference>